<keyword evidence="6 8" id="KW-1133">Transmembrane helix</keyword>
<feature type="transmembrane region" description="Helical" evidence="8">
    <location>
        <begin position="166"/>
        <end position="187"/>
    </location>
</feature>
<evidence type="ECO:0000256" key="8">
    <source>
        <dbReference type="SAM" id="Phobius"/>
    </source>
</evidence>
<proteinExistence type="inferred from homology"/>
<dbReference type="InterPro" id="IPR006043">
    <property type="entry name" value="NCS2"/>
</dbReference>
<keyword evidence="3" id="KW-0813">Transport</keyword>
<feature type="transmembrane region" description="Helical" evidence="8">
    <location>
        <begin position="416"/>
        <end position="437"/>
    </location>
</feature>
<sequence length="471" mass="48934">MHTPTETNEDLLSVAEQLEPATDEISLKSDLIYGLEDRPPVRESIFAAIQHVFASFVGIITPSLVVGGALGLDPADASYLVSMSLFVSGIATFIQAKKIGPVGSGLLSIQGTSFAFIGPIIAAGTGIVDAGGTTQEALGTIFGLCLLGSFIEMFFSRFIQFAGKIITPLVTGIVVTLIGLTLVNVGLTSMGGGFGAKEAGTFGSPQYLLLSLLVLATIVVLNSLRSSFLRMSSVAIALIIGYIIAIPMGLVNFNNLSNLSLITVPIPFKYGFGFNFAAFIPFAFLYLITTIESTGDLTATSLLTGQPITGEKYMTRIKGGILGDGVNSGIAAIFNTFPNTTFSQNNGVIQLTGVGSRYVGFYIAGIFAILGLVPIVAGIFQTIPQPVLGGATIIMFGTVAVAGIKIITQVEIDKRASIILATSLGLGLGVSVVPDILDQMPALIKSIFSSGISTGGLTALVLNMVLPGRSK</sequence>
<feature type="transmembrane region" description="Helical" evidence="8">
    <location>
        <begin position="231"/>
        <end position="250"/>
    </location>
</feature>
<comment type="subcellular location">
    <subcellularLocation>
        <location evidence="1">Cell membrane</location>
        <topology evidence="1">Multi-pass membrane protein</topology>
    </subcellularLocation>
</comment>
<dbReference type="PATRIC" id="fig|1666911.3.peg.3358"/>
<dbReference type="GO" id="GO:0005886">
    <property type="term" value="C:plasma membrane"/>
    <property type="evidence" value="ECO:0007669"/>
    <property type="project" value="UniProtKB-SubCell"/>
</dbReference>
<dbReference type="NCBIfam" id="TIGR00801">
    <property type="entry name" value="ncs2"/>
    <property type="match status" value="1"/>
</dbReference>
<keyword evidence="7 8" id="KW-0472">Membrane</keyword>
<feature type="transmembrane region" description="Helical" evidence="8">
    <location>
        <begin position="270"/>
        <end position="288"/>
    </location>
</feature>
<evidence type="ECO:0000256" key="3">
    <source>
        <dbReference type="ARBA" id="ARBA00022448"/>
    </source>
</evidence>
<evidence type="ECO:0000313" key="9">
    <source>
        <dbReference type="EMBL" id="KPQ36672.1"/>
    </source>
</evidence>
<dbReference type="AlphaFoldDB" id="A0A0P8C4R6"/>
<dbReference type="PROSITE" id="PS01116">
    <property type="entry name" value="XANTH_URACIL_PERMASE"/>
    <property type="match status" value="1"/>
</dbReference>
<dbReference type="GO" id="GO:0042907">
    <property type="term" value="F:xanthine transmembrane transporter activity"/>
    <property type="evidence" value="ECO:0007669"/>
    <property type="project" value="TreeGrafter"/>
</dbReference>
<dbReference type="NCBIfam" id="NF037981">
    <property type="entry name" value="NCS2_1"/>
    <property type="match status" value="1"/>
</dbReference>
<dbReference type="Proteomes" id="UP000050465">
    <property type="component" value="Unassembled WGS sequence"/>
</dbReference>
<feature type="transmembrane region" description="Helical" evidence="8">
    <location>
        <begin position="77"/>
        <end position="94"/>
    </location>
</feature>
<feature type="transmembrane region" description="Helical" evidence="8">
    <location>
        <begin position="106"/>
        <end position="128"/>
    </location>
</feature>
<feature type="transmembrane region" description="Helical" evidence="8">
    <location>
        <begin position="443"/>
        <end position="466"/>
    </location>
</feature>
<dbReference type="NCBIfam" id="TIGR03173">
    <property type="entry name" value="pbuX"/>
    <property type="match status" value="1"/>
</dbReference>
<evidence type="ECO:0000256" key="4">
    <source>
        <dbReference type="ARBA" id="ARBA00022475"/>
    </source>
</evidence>
<feature type="transmembrane region" description="Helical" evidence="8">
    <location>
        <begin position="359"/>
        <end position="380"/>
    </location>
</feature>
<evidence type="ECO:0000256" key="2">
    <source>
        <dbReference type="ARBA" id="ARBA00008821"/>
    </source>
</evidence>
<accession>A0A0P8C4R6</accession>
<dbReference type="InterPro" id="IPR006042">
    <property type="entry name" value="Xan_ur_permease"/>
</dbReference>
<dbReference type="PANTHER" id="PTHR42810:SF2">
    <property type="entry name" value="PURINE PERMEASE C1399.01C-RELATED"/>
    <property type="match status" value="1"/>
</dbReference>
<evidence type="ECO:0000256" key="6">
    <source>
        <dbReference type="ARBA" id="ARBA00022989"/>
    </source>
</evidence>
<feature type="transmembrane region" description="Helical" evidence="8">
    <location>
        <begin position="386"/>
        <end position="404"/>
    </location>
</feature>
<organism evidence="9 10">
    <name type="scientific">Phormidesmis priestleyi Ana</name>
    <dbReference type="NCBI Taxonomy" id="1666911"/>
    <lineage>
        <taxon>Bacteria</taxon>
        <taxon>Bacillati</taxon>
        <taxon>Cyanobacteriota</taxon>
        <taxon>Cyanophyceae</taxon>
        <taxon>Leptolyngbyales</taxon>
        <taxon>Leptolyngbyaceae</taxon>
        <taxon>Phormidesmis</taxon>
    </lineage>
</organism>
<evidence type="ECO:0000313" key="10">
    <source>
        <dbReference type="Proteomes" id="UP000050465"/>
    </source>
</evidence>
<dbReference type="InterPro" id="IPR017588">
    <property type="entry name" value="UacT-like"/>
</dbReference>
<evidence type="ECO:0000256" key="5">
    <source>
        <dbReference type="ARBA" id="ARBA00022692"/>
    </source>
</evidence>
<gene>
    <name evidence="9" type="primary">xanP</name>
    <name evidence="9" type="ORF">HLUCCA11_05750</name>
</gene>
<keyword evidence="5 8" id="KW-0812">Transmembrane</keyword>
<dbReference type="EMBL" id="LJZR01000005">
    <property type="protein sequence ID" value="KPQ36672.1"/>
    <property type="molecule type" value="Genomic_DNA"/>
</dbReference>
<comment type="similarity">
    <text evidence="2">Belongs to the nucleobase:cation symporter-2 (NCS2) (TC 2.A.40) family.</text>
</comment>
<comment type="caution">
    <text evidence="9">The sequence shown here is derived from an EMBL/GenBank/DDBJ whole genome shotgun (WGS) entry which is preliminary data.</text>
</comment>
<evidence type="ECO:0000256" key="7">
    <source>
        <dbReference type="ARBA" id="ARBA00023136"/>
    </source>
</evidence>
<reference evidence="9 10" key="1">
    <citation type="submission" date="2015-09" db="EMBL/GenBank/DDBJ databases">
        <title>Identification and resolution of microdiversity through metagenomic sequencing of parallel consortia.</title>
        <authorList>
            <person name="Nelson W.C."/>
            <person name="Romine M.F."/>
            <person name="Lindemann S.R."/>
        </authorList>
    </citation>
    <scope>NUCLEOTIDE SEQUENCE [LARGE SCALE GENOMIC DNA]</scope>
    <source>
        <strain evidence="9">Ana</strain>
    </source>
</reference>
<protein>
    <submittedName>
        <fullName evidence="9">Xanthine permease XanP</fullName>
    </submittedName>
</protein>
<dbReference type="STRING" id="1666911.HLUCCA11_05750"/>
<feature type="transmembrane region" description="Helical" evidence="8">
    <location>
        <begin position="52"/>
        <end position="71"/>
    </location>
</feature>
<dbReference type="Pfam" id="PF00860">
    <property type="entry name" value="Xan_ur_permease"/>
    <property type="match status" value="1"/>
</dbReference>
<evidence type="ECO:0000256" key="1">
    <source>
        <dbReference type="ARBA" id="ARBA00004651"/>
    </source>
</evidence>
<feature type="transmembrane region" description="Helical" evidence="8">
    <location>
        <begin position="140"/>
        <end position="159"/>
    </location>
</feature>
<feature type="transmembrane region" description="Helical" evidence="8">
    <location>
        <begin position="207"/>
        <end position="224"/>
    </location>
</feature>
<keyword evidence="4" id="KW-1003">Cell membrane</keyword>
<name>A0A0P8C4R6_9CYAN</name>
<dbReference type="PANTHER" id="PTHR42810">
    <property type="entry name" value="PURINE PERMEASE C1399.01C-RELATED"/>
    <property type="match status" value="1"/>
</dbReference>